<organism evidence="1 2">
    <name type="scientific">Streptomyces vinaceus</name>
    <dbReference type="NCBI Taxonomy" id="1960"/>
    <lineage>
        <taxon>Bacteria</taxon>
        <taxon>Bacillati</taxon>
        <taxon>Actinomycetota</taxon>
        <taxon>Actinomycetes</taxon>
        <taxon>Kitasatosporales</taxon>
        <taxon>Streptomycetaceae</taxon>
        <taxon>Streptomyces</taxon>
    </lineage>
</organism>
<name>A0A5J6J8D2_STRVI</name>
<dbReference type="Proteomes" id="UP000325563">
    <property type="component" value="Chromosome"/>
</dbReference>
<gene>
    <name evidence="1" type="ORF">CP980_16005</name>
</gene>
<sequence length="119" mass="12288">MSGDSYYFGRTVNMHGGTHNTGMVNHGPDPASVRPADPALAEAVRELVVLLAELREQVSPLTARSLDDALPALAADSDAVPPEERHRALMAVAGIAATAGALGQPVLDAVRAVLELLAA</sequence>
<evidence type="ECO:0000313" key="1">
    <source>
        <dbReference type="EMBL" id="QEV46403.1"/>
    </source>
</evidence>
<dbReference type="GeneID" id="95612049"/>
<proteinExistence type="predicted"/>
<dbReference type="AlphaFoldDB" id="A0A5J6J8D2"/>
<dbReference type="KEGG" id="svn:CP980_16005"/>
<evidence type="ECO:0000313" key="2">
    <source>
        <dbReference type="Proteomes" id="UP000325563"/>
    </source>
</evidence>
<keyword evidence="2" id="KW-1185">Reference proteome</keyword>
<reference evidence="1 2" key="1">
    <citation type="submission" date="2017-09" db="EMBL/GenBank/DDBJ databases">
        <authorList>
            <person name="Lee N."/>
            <person name="Cho B.-K."/>
        </authorList>
    </citation>
    <scope>NUCLEOTIDE SEQUENCE [LARGE SCALE GENOMIC DNA]</scope>
    <source>
        <strain evidence="1 2">ATCC 27476</strain>
    </source>
</reference>
<dbReference type="RefSeq" id="WP_132758354.1">
    <property type="nucleotide sequence ID" value="NZ_BNBW01000017.1"/>
</dbReference>
<dbReference type="EMBL" id="CP023692">
    <property type="protein sequence ID" value="QEV46403.1"/>
    <property type="molecule type" value="Genomic_DNA"/>
</dbReference>
<protein>
    <submittedName>
        <fullName evidence="1">Uncharacterized protein</fullName>
    </submittedName>
</protein>
<accession>A0A5J6J8D2</accession>